<comment type="similarity">
    <text evidence="5">Belongs to the protein kinase superfamily. STE Ser/Thr protein kinase family. MAP kinase kinase subfamily.</text>
</comment>
<evidence type="ECO:0000256" key="6">
    <source>
        <dbReference type="ARBA" id="ARBA00038999"/>
    </source>
</evidence>
<accession>A0A9P8QBX9</accession>
<dbReference type="InterPro" id="IPR011009">
    <property type="entry name" value="Kinase-like_dom_sf"/>
</dbReference>
<comment type="catalytic activity">
    <reaction evidence="9">
        <text>L-tyrosyl-[protein] + ATP = O-phospho-L-tyrosyl-[protein] + ADP + H(+)</text>
        <dbReference type="Rhea" id="RHEA:10596"/>
        <dbReference type="Rhea" id="RHEA-COMP:10136"/>
        <dbReference type="Rhea" id="RHEA-COMP:20101"/>
        <dbReference type="ChEBI" id="CHEBI:15378"/>
        <dbReference type="ChEBI" id="CHEBI:30616"/>
        <dbReference type="ChEBI" id="CHEBI:46858"/>
        <dbReference type="ChEBI" id="CHEBI:61978"/>
        <dbReference type="ChEBI" id="CHEBI:456216"/>
        <dbReference type="EC" id="2.7.12.2"/>
    </reaction>
</comment>
<dbReference type="AlphaFoldDB" id="A0A9P8QBX9"/>
<evidence type="ECO:0000256" key="4">
    <source>
        <dbReference type="ARBA" id="ARBA00022840"/>
    </source>
</evidence>
<evidence type="ECO:0000256" key="8">
    <source>
        <dbReference type="ARBA" id="ARBA00049299"/>
    </source>
</evidence>
<comment type="catalytic activity">
    <reaction evidence="8">
        <text>L-threonyl-[protein] + ATP = O-phospho-L-threonyl-[protein] + ADP + H(+)</text>
        <dbReference type="Rhea" id="RHEA:46608"/>
        <dbReference type="Rhea" id="RHEA-COMP:11060"/>
        <dbReference type="Rhea" id="RHEA-COMP:11605"/>
        <dbReference type="ChEBI" id="CHEBI:15378"/>
        <dbReference type="ChEBI" id="CHEBI:30013"/>
        <dbReference type="ChEBI" id="CHEBI:30616"/>
        <dbReference type="ChEBI" id="CHEBI:61977"/>
        <dbReference type="ChEBI" id="CHEBI:456216"/>
        <dbReference type="EC" id="2.7.12.2"/>
    </reaction>
</comment>
<dbReference type="PANTHER" id="PTHR48013">
    <property type="entry name" value="DUAL SPECIFICITY MITOGEN-ACTIVATED PROTEIN KINASE KINASE 5-RELATED"/>
    <property type="match status" value="1"/>
</dbReference>
<dbReference type="PANTHER" id="PTHR48013:SF9">
    <property type="entry name" value="DUAL SPECIFICITY MITOGEN-ACTIVATED PROTEIN KINASE KINASE 5"/>
    <property type="match status" value="1"/>
</dbReference>
<keyword evidence="3" id="KW-0418">Kinase</keyword>
<dbReference type="InterPro" id="IPR000719">
    <property type="entry name" value="Prot_kinase_dom"/>
</dbReference>
<keyword evidence="4" id="KW-0067">ATP-binding</keyword>
<evidence type="ECO:0000313" key="12">
    <source>
        <dbReference type="Proteomes" id="UP000774326"/>
    </source>
</evidence>
<dbReference type="Pfam" id="PF00069">
    <property type="entry name" value="Pkinase"/>
    <property type="match status" value="1"/>
</dbReference>
<dbReference type="GO" id="GO:0005524">
    <property type="term" value="F:ATP binding"/>
    <property type="evidence" value="ECO:0007669"/>
    <property type="project" value="UniProtKB-KW"/>
</dbReference>
<keyword evidence="1" id="KW-0808">Transferase</keyword>
<name>A0A9P8QBX9_WICPI</name>
<sequence length="399" mass="44993">MFKTPPVRTIDRFSPPASPVILSPLHMKDRSMSLSEHKINEYDLSIDDIDSPECEMFPSQFSAGFEATSGSSVVDFDNFILSGLPSSKRFNAEELLSQIHECLLVQYSYQLNRNVIGEGSFANVHTCKVVGAGELTATFTVKIPKSKRMVKQIYKELLNYKVISDYLFDSGLNPIESPFMNCYGLAFTTNFINYNKRDVLPCLISSCLDSDLRLLSYSMLKNRESLTDLAIGSTLWWSLAKDLIDGLTIMKECKLVHSDFKSSNILYDSNTQSFKICDLTSAISEEDLINTTFENFEVSLQYCAPEMLLQQSSPNYSTDLYAVGLILLSAAIGSEPYHEILKSRNNSLIFLNECIKKNKVLDVLGVEQHNILQANEKEHKLIRSILVDRLGLEDLRALF</sequence>
<evidence type="ECO:0000259" key="10">
    <source>
        <dbReference type="PROSITE" id="PS50011"/>
    </source>
</evidence>
<comment type="catalytic activity">
    <reaction evidence="7">
        <text>L-seryl-[protein] + ATP = O-phospho-L-seryl-[protein] + ADP + H(+)</text>
        <dbReference type="Rhea" id="RHEA:17989"/>
        <dbReference type="Rhea" id="RHEA-COMP:9863"/>
        <dbReference type="Rhea" id="RHEA-COMP:11604"/>
        <dbReference type="ChEBI" id="CHEBI:15378"/>
        <dbReference type="ChEBI" id="CHEBI:29999"/>
        <dbReference type="ChEBI" id="CHEBI:30616"/>
        <dbReference type="ChEBI" id="CHEBI:83421"/>
        <dbReference type="ChEBI" id="CHEBI:456216"/>
        <dbReference type="EC" id="2.7.12.2"/>
    </reaction>
</comment>
<keyword evidence="2" id="KW-0547">Nucleotide-binding</keyword>
<dbReference type="EMBL" id="JAEUBG010000656">
    <property type="protein sequence ID" value="KAH3687733.1"/>
    <property type="molecule type" value="Genomic_DNA"/>
</dbReference>
<dbReference type="Gene3D" id="1.10.510.10">
    <property type="entry name" value="Transferase(Phosphotransferase) domain 1"/>
    <property type="match status" value="1"/>
</dbReference>
<dbReference type="PROSITE" id="PS50011">
    <property type="entry name" value="PROTEIN_KINASE_DOM"/>
    <property type="match status" value="1"/>
</dbReference>
<dbReference type="OrthoDB" id="1668230at2759"/>
<dbReference type="Proteomes" id="UP000774326">
    <property type="component" value="Unassembled WGS sequence"/>
</dbReference>
<evidence type="ECO:0000256" key="9">
    <source>
        <dbReference type="ARBA" id="ARBA00051693"/>
    </source>
</evidence>
<reference evidence="11" key="2">
    <citation type="submission" date="2021-01" db="EMBL/GenBank/DDBJ databases">
        <authorList>
            <person name="Schikora-Tamarit M.A."/>
        </authorList>
    </citation>
    <scope>NUCLEOTIDE SEQUENCE</scope>
    <source>
        <strain evidence="11">CBS2887</strain>
    </source>
</reference>
<reference evidence="11" key="1">
    <citation type="journal article" date="2021" name="Open Biol.">
        <title>Shared evolutionary footprints suggest mitochondrial oxidative damage underlies multiple complex I losses in fungi.</title>
        <authorList>
            <person name="Schikora-Tamarit M.A."/>
            <person name="Marcet-Houben M."/>
            <person name="Nosek J."/>
            <person name="Gabaldon T."/>
        </authorList>
    </citation>
    <scope>NUCLEOTIDE SEQUENCE</scope>
    <source>
        <strain evidence="11">CBS2887</strain>
    </source>
</reference>
<evidence type="ECO:0000256" key="3">
    <source>
        <dbReference type="ARBA" id="ARBA00022777"/>
    </source>
</evidence>
<proteinExistence type="inferred from homology"/>
<dbReference type="SUPFAM" id="SSF56112">
    <property type="entry name" value="Protein kinase-like (PK-like)"/>
    <property type="match status" value="1"/>
</dbReference>
<keyword evidence="12" id="KW-1185">Reference proteome</keyword>
<organism evidence="11 12">
    <name type="scientific">Wickerhamomyces pijperi</name>
    <name type="common">Yeast</name>
    <name type="synonym">Pichia pijperi</name>
    <dbReference type="NCBI Taxonomy" id="599730"/>
    <lineage>
        <taxon>Eukaryota</taxon>
        <taxon>Fungi</taxon>
        <taxon>Dikarya</taxon>
        <taxon>Ascomycota</taxon>
        <taxon>Saccharomycotina</taxon>
        <taxon>Saccharomycetes</taxon>
        <taxon>Phaffomycetales</taxon>
        <taxon>Wickerhamomycetaceae</taxon>
        <taxon>Wickerhamomyces</taxon>
    </lineage>
</organism>
<gene>
    <name evidence="11" type="ORF">WICPIJ_001284</name>
</gene>
<feature type="domain" description="Protein kinase" evidence="10">
    <location>
        <begin position="110"/>
        <end position="399"/>
    </location>
</feature>
<dbReference type="InterPro" id="IPR008271">
    <property type="entry name" value="Ser/Thr_kinase_AS"/>
</dbReference>
<evidence type="ECO:0000256" key="1">
    <source>
        <dbReference type="ARBA" id="ARBA00022679"/>
    </source>
</evidence>
<evidence type="ECO:0000256" key="7">
    <source>
        <dbReference type="ARBA" id="ARBA00049014"/>
    </source>
</evidence>
<evidence type="ECO:0000256" key="5">
    <source>
        <dbReference type="ARBA" id="ARBA00038035"/>
    </source>
</evidence>
<protein>
    <recommendedName>
        <fullName evidence="6">mitogen-activated protein kinase kinase</fullName>
        <ecNumber evidence="6">2.7.12.2</ecNumber>
    </recommendedName>
</protein>
<dbReference type="PROSITE" id="PS00108">
    <property type="entry name" value="PROTEIN_KINASE_ST"/>
    <property type="match status" value="1"/>
</dbReference>
<dbReference type="GO" id="GO:0004708">
    <property type="term" value="F:MAP kinase kinase activity"/>
    <property type="evidence" value="ECO:0007669"/>
    <property type="project" value="UniProtKB-EC"/>
</dbReference>
<dbReference type="EC" id="2.7.12.2" evidence="6"/>
<evidence type="ECO:0000256" key="2">
    <source>
        <dbReference type="ARBA" id="ARBA00022741"/>
    </source>
</evidence>
<evidence type="ECO:0000313" key="11">
    <source>
        <dbReference type="EMBL" id="KAH3687733.1"/>
    </source>
</evidence>
<dbReference type="SMART" id="SM00220">
    <property type="entry name" value="S_TKc"/>
    <property type="match status" value="1"/>
</dbReference>
<comment type="caution">
    <text evidence="11">The sequence shown here is derived from an EMBL/GenBank/DDBJ whole genome shotgun (WGS) entry which is preliminary data.</text>
</comment>